<protein>
    <submittedName>
        <fullName evidence="2">Uncharacterized protein</fullName>
    </submittedName>
</protein>
<name>A0A7R8WEB0_9CRUS</name>
<gene>
    <name evidence="2" type="ORF">CTOB1V02_LOCUS7919</name>
</gene>
<accession>A0A7R8WEB0</accession>
<organism evidence="2">
    <name type="scientific">Cyprideis torosa</name>
    <dbReference type="NCBI Taxonomy" id="163714"/>
    <lineage>
        <taxon>Eukaryota</taxon>
        <taxon>Metazoa</taxon>
        <taxon>Ecdysozoa</taxon>
        <taxon>Arthropoda</taxon>
        <taxon>Crustacea</taxon>
        <taxon>Oligostraca</taxon>
        <taxon>Ostracoda</taxon>
        <taxon>Podocopa</taxon>
        <taxon>Podocopida</taxon>
        <taxon>Cytherocopina</taxon>
        <taxon>Cytheroidea</taxon>
        <taxon>Cytherideidae</taxon>
        <taxon>Cyprideis</taxon>
    </lineage>
</organism>
<evidence type="ECO:0000313" key="2">
    <source>
        <dbReference type="EMBL" id="CAD7230055.1"/>
    </source>
</evidence>
<sequence>MRATKLTGNQKKRNRKRGSRQRKIQMRRNQKSGNPLLRKLCFLLRLRKSWIDSN</sequence>
<feature type="region of interest" description="Disordered" evidence="1">
    <location>
        <begin position="1"/>
        <end position="33"/>
    </location>
</feature>
<feature type="compositionally biased region" description="Basic residues" evidence="1">
    <location>
        <begin position="10"/>
        <end position="30"/>
    </location>
</feature>
<proteinExistence type="predicted"/>
<reference evidence="2" key="1">
    <citation type="submission" date="2020-11" db="EMBL/GenBank/DDBJ databases">
        <authorList>
            <person name="Tran Van P."/>
        </authorList>
    </citation>
    <scope>NUCLEOTIDE SEQUENCE</scope>
</reference>
<dbReference type="EMBL" id="OB662432">
    <property type="protein sequence ID" value="CAD7230055.1"/>
    <property type="molecule type" value="Genomic_DNA"/>
</dbReference>
<dbReference type="AlphaFoldDB" id="A0A7R8WEB0"/>
<evidence type="ECO:0000256" key="1">
    <source>
        <dbReference type="SAM" id="MobiDB-lite"/>
    </source>
</evidence>